<name>A0ABW4C144_9LACO</name>
<keyword evidence="2" id="KW-1185">Reference proteome</keyword>
<accession>A0ABW4C144</accession>
<evidence type="ECO:0000313" key="2">
    <source>
        <dbReference type="Proteomes" id="UP001597188"/>
    </source>
</evidence>
<organism evidence="1 2">
    <name type="scientific">Lactiplantibacillus songbeiensis</name>
    <dbReference type="NCBI Taxonomy" id="2559920"/>
    <lineage>
        <taxon>Bacteria</taxon>
        <taxon>Bacillati</taxon>
        <taxon>Bacillota</taxon>
        <taxon>Bacilli</taxon>
        <taxon>Lactobacillales</taxon>
        <taxon>Lactobacillaceae</taxon>
        <taxon>Lactiplantibacillus</taxon>
    </lineage>
</organism>
<dbReference type="Proteomes" id="UP001597188">
    <property type="component" value="Unassembled WGS sequence"/>
</dbReference>
<dbReference type="RefSeq" id="WP_137635142.1">
    <property type="nucleotide sequence ID" value="NZ_BJDL01000018.1"/>
</dbReference>
<dbReference type="InterPro" id="IPR009693">
    <property type="entry name" value="Glucitol_operon_activator"/>
</dbReference>
<sequence length="121" mass="13568">MSGLSFVLFLMVIIISKQALSILNSRIYVSEYRNVVQNNLDGYLGVGTFQPKLGVGQVCLVVIDRNGVINDCRLIKGISIFARFHKYTPVIARSITDEVIDNDQHHKVLLTAIEHAQQQIN</sequence>
<reference evidence="2" key="1">
    <citation type="journal article" date="2019" name="Int. J. Syst. Evol. Microbiol.">
        <title>The Global Catalogue of Microorganisms (GCM) 10K type strain sequencing project: providing services to taxonomists for standard genome sequencing and annotation.</title>
        <authorList>
            <consortium name="The Broad Institute Genomics Platform"/>
            <consortium name="The Broad Institute Genome Sequencing Center for Infectious Disease"/>
            <person name="Wu L."/>
            <person name="Ma J."/>
        </authorList>
    </citation>
    <scope>NUCLEOTIDE SEQUENCE [LARGE SCALE GENOMIC DNA]</scope>
    <source>
        <strain evidence="2">CCM 8931</strain>
    </source>
</reference>
<proteinExistence type="predicted"/>
<evidence type="ECO:0000313" key="1">
    <source>
        <dbReference type="EMBL" id="MFD1420683.1"/>
    </source>
</evidence>
<dbReference type="EMBL" id="JBHTOJ010000015">
    <property type="protein sequence ID" value="MFD1420683.1"/>
    <property type="molecule type" value="Genomic_DNA"/>
</dbReference>
<dbReference type="Pfam" id="PF06923">
    <property type="entry name" value="GutM"/>
    <property type="match status" value="1"/>
</dbReference>
<gene>
    <name evidence="1" type="ORF">ACFQ5L_06925</name>
</gene>
<comment type="caution">
    <text evidence="1">The sequence shown here is derived from an EMBL/GenBank/DDBJ whole genome shotgun (WGS) entry which is preliminary data.</text>
</comment>
<protein>
    <submittedName>
        <fullName evidence="1">Transcriptional regulator GutM</fullName>
    </submittedName>
</protein>